<reference evidence="3" key="2">
    <citation type="submission" date="2023-11" db="UniProtKB">
        <authorList>
            <consortium name="WormBaseParasite"/>
        </authorList>
    </citation>
    <scope>IDENTIFICATION</scope>
</reference>
<feature type="domain" description="ZSWIM1/3 RNaseH-like" evidence="1">
    <location>
        <begin position="204"/>
        <end position="319"/>
    </location>
</feature>
<dbReference type="WBParaSite" id="TREG1_80600.4">
    <property type="protein sequence ID" value="TREG1_80600.4"/>
    <property type="gene ID" value="TREG1_80600"/>
</dbReference>
<dbReference type="PANTHER" id="PTHR31569">
    <property type="entry name" value="SWIM-TYPE DOMAIN-CONTAINING PROTEIN"/>
    <property type="match status" value="1"/>
</dbReference>
<evidence type="ECO:0000313" key="3">
    <source>
        <dbReference type="WBParaSite" id="TREG1_80600.4"/>
    </source>
</evidence>
<dbReference type="Proteomes" id="UP000050795">
    <property type="component" value="Unassembled WGS sequence"/>
</dbReference>
<evidence type="ECO:0000259" key="1">
    <source>
        <dbReference type="Pfam" id="PF21056"/>
    </source>
</evidence>
<organism evidence="2 3">
    <name type="scientific">Trichobilharzia regenti</name>
    <name type="common">Nasal bird schistosome</name>
    <dbReference type="NCBI Taxonomy" id="157069"/>
    <lineage>
        <taxon>Eukaryota</taxon>
        <taxon>Metazoa</taxon>
        <taxon>Spiralia</taxon>
        <taxon>Lophotrochozoa</taxon>
        <taxon>Platyhelminthes</taxon>
        <taxon>Trematoda</taxon>
        <taxon>Digenea</taxon>
        <taxon>Strigeidida</taxon>
        <taxon>Schistosomatoidea</taxon>
        <taxon>Schistosomatidae</taxon>
        <taxon>Trichobilharzia</taxon>
    </lineage>
</organism>
<dbReference type="AlphaFoldDB" id="A0AA85K8N5"/>
<dbReference type="Pfam" id="PF21056">
    <property type="entry name" value="ZSWIM1-3_RNaseH-like"/>
    <property type="match status" value="1"/>
</dbReference>
<accession>A0AA85K8N5</accession>
<keyword evidence="2" id="KW-1185">Reference proteome</keyword>
<protein>
    <recommendedName>
        <fullName evidence="1">ZSWIM1/3 RNaseH-like domain-containing protein</fullName>
    </recommendedName>
</protein>
<reference evidence="2" key="1">
    <citation type="submission" date="2022-06" db="EMBL/GenBank/DDBJ databases">
        <authorList>
            <person name="Berger JAMES D."/>
            <person name="Berger JAMES D."/>
        </authorList>
    </citation>
    <scope>NUCLEOTIDE SEQUENCE [LARGE SCALE GENOMIC DNA]</scope>
</reference>
<name>A0AA85K8N5_TRIRE</name>
<proteinExistence type="predicted"/>
<evidence type="ECO:0000313" key="2">
    <source>
        <dbReference type="Proteomes" id="UP000050795"/>
    </source>
</evidence>
<dbReference type="InterPro" id="IPR048324">
    <property type="entry name" value="ZSWIM1-3_RNaseH-like"/>
</dbReference>
<dbReference type="InterPro" id="IPR052579">
    <property type="entry name" value="Zinc_finger_SWIM"/>
</dbReference>
<dbReference type="PANTHER" id="PTHR31569:SF4">
    <property type="entry name" value="SWIM-TYPE DOMAIN-CONTAINING PROTEIN"/>
    <property type="match status" value="1"/>
</dbReference>
<sequence>MTEERDVVSVDLSTEFNELVRYRSLKSWQECEECIRRFEEKTGSSYEICDCRVYRNENNMVDPAYKYLYVVFCCHGDRRKKWESRQRERSKSKCIDCLFTFRIQLEFGQYKVAEPINTIHNHALTREVIMSVEPEIPKLRSKQKLQVLPSTERSEPRAQKVNVVDVELENHMTYDEYRHFHEIVYPKMCSLDTLISEIRETGTVWYKMDNQRHVEKFSFATKEMITLYKKFPEVVGMNSMYITNGEGYLLYQLVITDGLNRNCTVMYSITHRDRLIDVEEVLQSFKHIMGDTSKTVTFVIDNSSVELGAIRSQFPVCSIVLCACSIIRTFNNKVIGAS</sequence>